<evidence type="ECO:0000256" key="4">
    <source>
        <dbReference type="ARBA" id="ARBA00022989"/>
    </source>
</evidence>
<dbReference type="Proteomes" id="UP001176940">
    <property type="component" value="Unassembled WGS sequence"/>
</dbReference>
<gene>
    <name evidence="7" type="ORF">RIMI_LOCUS12909394</name>
</gene>
<evidence type="ECO:0000256" key="3">
    <source>
        <dbReference type="ARBA" id="ARBA00022692"/>
    </source>
</evidence>
<dbReference type="PANTHER" id="PTHR14948">
    <property type="entry name" value="NG5"/>
    <property type="match status" value="1"/>
</dbReference>
<organism evidence="7 8">
    <name type="scientific">Ranitomeya imitator</name>
    <name type="common">mimic poison frog</name>
    <dbReference type="NCBI Taxonomy" id="111125"/>
    <lineage>
        <taxon>Eukaryota</taxon>
        <taxon>Metazoa</taxon>
        <taxon>Chordata</taxon>
        <taxon>Craniata</taxon>
        <taxon>Vertebrata</taxon>
        <taxon>Euteleostomi</taxon>
        <taxon>Amphibia</taxon>
        <taxon>Batrachia</taxon>
        <taxon>Anura</taxon>
        <taxon>Neobatrachia</taxon>
        <taxon>Hyloidea</taxon>
        <taxon>Dendrobatidae</taxon>
        <taxon>Dendrobatinae</taxon>
        <taxon>Ranitomeya</taxon>
    </lineage>
</organism>
<comment type="similarity">
    <text evidence="2">Belongs to the CD225/Dispanin family.</text>
</comment>
<reference evidence="7" key="1">
    <citation type="submission" date="2023-07" db="EMBL/GenBank/DDBJ databases">
        <authorList>
            <person name="Stuckert A."/>
        </authorList>
    </citation>
    <scope>NUCLEOTIDE SEQUENCE</scope>
</reference>
<accession>A0ABN9LTB6</accession>
<dbReference type="Pfam" id="PF04505">
    <property type="entry name" value="CD225"/>
    <property type="match status" value="1"/>
</dbReference>
<evidence type="ECO:0000256" key="5">
    <source>
        <dbReference type="ARBA" id="ARBA00023136"/>
    </source>
</evidence>
<sequence>MYTVTAPAEYRVRGTKVAARVYRNCMDGDNKKMYQPTSDVVDMQPGPVPHQTPQKDYLVWSIVNLICCCLPIGLAAVIYSVKTRDATHQNNAALASKHSGTAYKLNIAATVVGIIVIIVFIVIRFTVAK</sequence>
<dbReference type="InterPro" id="IPR051423">
    <property type="entry name" value="CD225/Dispanin"/>
</dbReference>
<name>A0ABN9LTB6_9NEOB</name>
<protein>
    <submittedName>
        <fullName evidence="7">Uncharacterized protein</fullName>
    </submittedName>
</protein>
<evidence type="ECO:0000313" key="7">
    <source>
        <dbReference type="EMBL" id="CAJ0950182.1"/>
    </source>
</evidence>
<keyword evidence="3 6" id="KW-0812">Transmembrane</keyword>
<dbReference type="PANTHER" id="PTHR14948:SF46">
    <property type="entry name" value="DISPANIN SUBFAMILY A MEMBER 2B-LIKE-RELATED"/>
    <property type="match status" value="1"/>
</dbReference>
<keyword evidence="4 6" id="KW-1133">Transmembrane helix</keyword>
<evidence type="ECO:0000256" key="6">
    <source>
        <dbReference type="SAM" id="Phobius"/>
    </source>
</evidence>
<evidence type="ECO:0000256" key="1">
    <source>
        <dbReference type="ARBA" id="ARBA00004370"/>
    </source>
</evidence>
<dbReference type="EMBL" id="CAUEEQ010031228">
    <property type="protein sequence ID" value="CAJ0950182.1"/>
    <property type="molecule type" value="Genomic_DNA"/>
</dbReference>
<keyword evidence="5 6" id="KW-0472">Membrane</keyword>
<evidence type="ECO:0000313" key="8">
    <source>
        <dbReference type="Proteomes" id="UP001176940"/>
    </source>
</evidence>
<comment type="subcellular location">
    <subcellularLocation>
        <location evidence="1">Membrane</location>
    </subcellularLocation>
</comment>
<feature type="transmembrane region" description="Helical" evidence="6">
    <location>
        <begin position="57"/>
        <end position="81"/>
    </location>
</feature>
<comment type="caution">
    <text evidence="7">The sequence shown here is derived from an EMBL/GenBank/DDBJ whole genome shotgun (WGS) entry which is preliminary data.</text>
</comment>
<proteinExistence type="inferred from homology"/>
<feature type="transmembrane region" description="Helical" evidence="6">
    <location>
        <begin position="102"/>
        <end position="123"/>
    </location>
</feature>
<keyword evidence="8" id="KW-1185">Reference proteome</keyword>
<evidence type="ECO:0000256" key="2">
    <source>
        <dbReference type="ARBA" id="ARBA00006843"/>
    </source>
</evidence>
<dbReference type="InterPro" id="IPR007593">
    <property type="entry name" value="CD225/Dispanin_fam"/>
</dbReference>